<name>A0A1B1A4X1_9RHOB</name>
<dbReference type="OrthoDB" id="7725897at2"/>
<evidence type="ECO:0000313" key="2">
    <source>
        <dbReference type="EMBL" id="ANP41551.1"/>
    </source>
</evidence>
<dbReference type="KEGG" id="rmb:K529_012305"/>
<feature type="transmembrane region" description="Helical" evidence="1">
    <location>
        <begin position="75"/>
        <end position="92"/>
    </location>
</feature>
<dbReference type="NCBIfam" id="NF038216">
    <property type="entry name" value="ABZJ_00895_fam"/>
    <property type="match status" value="1"/>
</dbReference>
<dbReference type="GeneID" id="28250629"/>
<sequence length="141" mass="15045">MKLGRFAVIYLAIMVALMVLILLVQAIFRFDVSNAGMAIIPAMGAAMAEGQAFAKAEDRAPETSEMWAFARRAGLVVLGLTLLSTAAFSIAVPEIKFVLSQPGGALVLLAAILFQTLISFVLVRFFLATGAKSILRAQKRG</sequence>
<feature type="transmembrane region" description="Helical" evidence="1">
    <location>
        <begin position="7"/>
        <end position="28"/>
    </location>
</feature>
<gene>
    <name evidence="2" type="ORF">K529_012305</name>
</gene>
<dbReference type="STRING" id="1265309.K529_012305"/>
<protein>
    <submittedName>
        <fullName evidence="2">Uncharacterized protein</fullName>
    </submittedName>
</protein>
<keyword evidence="1" id="KW-0812">Transmembrane</keyword>
<evidence type="ECO:0000256" key="1">
    <source>
        <dbReference type="SAM" id="Phobius"/>
    </source>
</evidence>
<dbReference type="AlphaFoldDB" id="A0A1B1A4X1"/>
<dbReference type="EMBL" id="CP015230">
    <property type="protein sequence ID" value="ANP41551.1"/>
    <property type="molecule type" value="Genomic_DNA"/>
</dbReference>
<keyword evidence="1" id="KW-0472">Membrane</keyword>
<accession>A0A1B1A4X1</accession>
<dbReference type="RefSeq" id="WP_005615024.1">
    <property type="nucleotide sequence ID" value="NZ_CP015230.1"/>
</dbReference>
<evidence type="ECO:0000313" key="3">
    <source>
        <dbReference type="Proteomes" id="UP000013243"/>
    </source>
</evidence>
<reference evidence="2 3" key="1">
    <citation type="journal article" date="2016" name="ISME J.">
        <title>Global occurrence and heterogeneity of the Roseobacter-clade species Ruegeria mobilis.</title>
        <authorList>
            <person name="Sonnenschein E."/>
            <person name="Gram L."/>
        </authorList>
    </citation>
    <scope>NUCLEOTIDE SEQUENCE [LARGE SCALE GENOMIC DNA]</scope>
    <source>
        <strain evidence="2 3">F1926</strain>
    </source>
</reference>
<dbReference type="InterPro" id="IPR047730">
    <property type="entry name" value="ABZJ_00895-like"/>
</dbReference>
<dbReference type="Proteomes" id="UP000013243">
    <property type="component" value="Chromosome"/>
</dbReference>
<proteinExistence type="predicted"/>
<keyword evidence="1" id="KW-1133">Transmembrane helix</keyword>
<organism evidence="2 3">
    <name type="scientific">Tritonibacter mobilis F1926</name>
    <dbReference type="NCBI Taxonomy" id="1265309"/>
    <lineage>
        <taxon>Bacteria</taxon>
        <taxon>Pseudomonadati</taxon>
        <taxon>Pseudomonadota</taxon>
        <taxon>Alphaproteobacteria</taxon>
        <taxon>Rhodobacterales</taxon>
        <taxon>Paracoccaceae</taxon>
        <taxon>Tritonibacter</taxon>
    </lineage>
</organism>
<feature type="transmembrane region" description="Helical" evidence="1">
    <location>
        <begin position="104"/>
        <end position="127"/>
    </location>
</feature>